<name>A0A9W9P8X3_9EURO</name>
<evidence type="ECO:0000313" key="1">
    <source>
        <dbReference type="EMBL" id="KAJ5240136.1"/>
    </source>
</evidence>
<gene>
    <name evidence="1" type="ORF">N7468_004755</name>
</gene>
<accession>A0A9W9P8X3</accession>
<protein>
    <submittedName>
        <fullName evidence="1">Uncharacterized protein</fullName>
    </submittedName>
</protein>
<reference evidence="1" key="1">
    <citation type="submission" date="2022-11" db="EMBL/GenBank/DDBJ databases">
        <authorList>
            <person name="Petersen C."/>
        </authorList>
    </citation>
    <scope>NUCLEOTIDE SEQUENCE</scope>
    <source>
        <strain evidence="1">IBT 19713</strain>
    </source>
</reference>
<evidence type="ECO:0000313" key="2">
    <source>
        <dbReference type="Proteomes" id="UP001150941"/>
    </source>
</evidence>
<dbReference type="EMBL" id="JAPQKS010000003">
    <property type="protein sequence ID" value="KAJ5240136.1"/>
    <property type="molecule type" value="Genomic_DNA"/>
</dbReference>
<organism evidence="1 2">
    <name type="scientific">Penicillium chermesinum</name>
    <dbReference type="NCBI Taxonomy" id="63820"/>
    <lineage>
        <taxon>Eukaryota</taxon>
        <taxon>Fungi</taxon>
        <taxon>Dikarya</taxon>
        <taxon>Ascomycota</taxon>
        <taxon>Pezizomycotina</taxon>
        <taxon>Eurotiomycetes</taxon>
        <taxon>Eurotiomycetidae</taxon>
        <taxon>Eurotiales</taxon>
        <taxon>Aspergillaceae</taxon>
        <taxon>Penicillium</taxon>
    </lineage>
</organism>
<dbReference type="RefSeq" id="XP_058333055.1">
    <property type="nucleotide sequence ID" value="XM_058474052.1"/>
</dbReference>
<dbReference type="Proteomes" id="UP001150941">
    <property type="component" value="Unassembled WGS sequence"/>
</dbReference>
<dbReference type="AlphaFoldDB" id="A0A9W9P8X3"/>
<comment type="caution">
    <text evidence="1">The sequence shown here is derived from an EMBL/GenBank/DDBJ whole genome shotgun (WGS) entry which is preliminary data.</text>
</comment>
<keyword evidence="2" id="KW-1185">Reference proteome</keyword>
<sequence length="160" mass="16970">MYKVLADTQPLNRTGDPIVTSVVHVENGTGSQGSTPKPATPFQPIQLSNYPTAVELNQTLVEPHGSFPRVQWISERQRLSRRGGRLGLLEQVGTGGAMNHTSVPGAFGLDILAVPGLGADVERPFRTNVQGQESGKSGTPGHAVIVAALRSGETLDDSHR</sequence>
<dbReference type="GeneID" id="83201355"/>
<proteinExistence type="predicted"/>
<reference evidence="1" key="2">
    <citation type="journal article" date="2023" name="IMA Fungus">
        <title>Comparative genomic study of the Penicillium genus elucidates a diverse pangenome and 15 lateral gene transfer events.</title>
        <authorList>
            <person name="Petersen C."/>
            <person name="Sorensen T."/>
            <person name="Nielsen M.R."/>
            <person name="Sondergaard T.E."/>
            <person name="Sorensen J.L."/>
            <person name="Fitzpatrick D.A."/>
            <person name="Frisvad J.C."/>
            <person name="Nielsen K.L."/>
        </authorList>
    </citation>
    <scope>NUCLEOTIDE SEQUENCE</scope>
    <source>
        <strain evidence="1">IBT 19713</strain>
    </source>
</reference>